<dbReference type="InterPro" id="IPR042099">
    <property type="entry name" value="ANL_N_sf"/>
</dbReference>
<dbReference type="Gene3D" id="3.40.50.12780">
    <property type="entry name" value="N-terminal domain of ligase-like"/>
    <property type="match status" value="1"/>
</dbReference>
<keyword evidence="2" id="KW-0067">ATP-binding</keyword>
<sequence>MSYIDVITRSGVIAADLTEFAKLKRQSMVGIFSKNSVEWCLSAHACDRMSYILVPLYDTLGPEAVPYVVNHTEQTLLICAKEQFDTVLKCKDECPTIQYIVQYENVTADGTLSIIDRKKNIFKLSQGEYVAAEKIENVYSKSKYIAQIFIYGDSFQTSLVAIAVPDHDVAKAWAANKGLLKEESTLAMLVEDPDFQKEIMEDLTRVGKVEKLRGFEFAKKIHLCAEPFCLEEGLVTPTFKLKRPQLKAYFQKQIDTTYAALGQ</sequence>
<dbReference type="InterPro" id="IPR000873">
    <property type="entry name" value="AMP-dep_synth/lig_dom"/>
</dbReference>
<protein>
    <recommendedName>
        <fullName evidence="3">AMP-dependent synthetase/ligase domain-containing protein</fullName>
    </recommendedName>
</protein>
<comment type="caution">
    <text evidence="4">The sequence shown here is derived from an EMBL/GenBank/DDBJ whole genome shotgun (WGS) entry which is preliminary data.</text>
</comment>
<reference evidence="4" key="1">
    <citation type="submission" date="2019-03" db="EMBL/GenBank/DDBJ databases">
        <title>Long read genome sequence of the mycoparasitic Pythium oligandrum ATCC 38472 isolated from sugarbeet rhizosphere.</title>
        <authorList>
            <person name="Gaulin E."/>
        </authorList>
    </citation>
    <scope>NUCLEOTIDE SEQUENCE</scope>
    <source>
        <strain evidence="4">ATCC 38472_TT</strain>
    </source>
</reference>
<dbReference type="OrthoDB" id="1700726at2759"/>
<dbReference type="GO" id="GO:0004467">
    <property type="term" value="F:long-chain fatty acid-CoA ligase activity"/>
    <property type="evidence" value="ECO:0007669"/>
    <property type="project" value="TreeGrafter"/>
</dbReference>
<evidence type="ECO:0000256" key="2">
    <source>
        <dbReference type="ARBA" id="ARBA00022840"/>
    </source>
</evidence>
<dbReference type="PANTHER" id="PTHR43272:SF33">
    <property type="entry name" value="AMP-BINDING DOMAIN-CONTAINING PROTEIN-RELATED"/>
    <property type="match status" value="1"/>
</dbReference>
<feature type="domain" description="AMP-dependent synthetase/ligase" evidence="3">
    <location>
        <begin position="1"/>
        <end position="115"/>
    </location>
</feature>
<dbReference type="SUPFAM" id="SSF56801">
    <property type="entry name" value="Acetyl-CoA synthetase-like"/>
    <property type="match status" value="2"/>
</dbReference>
<evidence type="ECO:0000313" key="4">
    <source>
        <dbReference type="EMBL" id="TMW67700.1"/>
    </source>
</evidence>
<evidence type="ECO:0000256" key="1">
    <source>
        <dbReference type="ARBA" id="ARBA00022741"/>
    </source>
</evidence>
<organism evidence="4 5">
    <name type="scientific">Pythium oligandrum</name>
    <name type="common">Mycoparasitic fungus</name>
    <dbReference type="NCBI Taxonomy" id="41045"/>
    <lineage>
        <taxon>Eukaryota</taxon>
        <taxon>Sar</taxon>
        <taxon>Stramenopiles</taxon>
        <taxon>Oomycota</taxon>
        <taxon>Peronosporomycetes</taxon>
        <taxon>Pythiales</taxon>
        <taxon>Pythiaceae</taxon>
        <taxon>Pythium</taxon>
    </lineage>
</organism>
<proteinExistence type="predicted"/>
<name>A0A8K1CS26_PYTOL</name>
<dbReference type="GO" id="GO:0016020">
    <property type="term" value="C:membrane"/>
    <property type="evidence" value="ECO:0007669"/>
    <property type="project" value="TreeGrafter"/>
</dbReference>
<dbReference type="PANTHER" id="PTHR43272">
    <property type="entry name" value="LONG-CHAIN-FATTY-ACID--COA LIGASE"/>
    <property type="match status" value="1"/>
</dbReference>
<gene>
    <name evidence="4" type="ORF">Poli38472_011320</name>
</gene>
<keyword evidence="1" id="KW-0547">Nucleotide-binding</keyword>
<dbReference type="GO" id="GO:0005524">
    <property type="term" value="F:ATP binding"/>
    <property type="evidence" value="ECO:0007669"/>
    <property type="project" value="UniProtKB-KW"/>
</dbReference>
<dbReference type="Pfam" id="PF00501">
    <property type="entry name" value="AMP-binding"/>
    <property type="match status" value="1"/>
</dbReference>
<dbReference type="GO" id="GO:0005783">
    <property type="term" value="C:endoplasmic reticulum"/>
    <property type="evidence" value="ECO:0007669"/>
    <property type="project" value="TreeGrafter"/>
</dbReference>
<evidence type="ECO:0000259" key="3">
    <source>
        <dbReference type="Pfam" id="PF00501"/>
    </source>
</evidence>
<dbReference type="AlphaFoldDB" id="A0A8K1CS26"/>
<dbReference type="EMBL" id="SPLM01000004">
    <property type="protein sequence ID" value="TMW67700.1"/>
    <property type="molecule type" value="Genomic_DNA"/>
</dbReference>
<accession>A0A8K1CS26</accession>
<keyword evidence="5" id="KW-1185">Reference proteome</keyword>
<dbReference type="Proteomes" id="UP000794436">
    <property type="component" value="Unassembled WGS sequence"/>
</dbReference>
<evidence type="ECO:0000313" key="5">
    <source>
        <dbReference type="Proteomes" id="UP000794436"/>
    </source>
</evidence>